<keyword evidence="3" id="KW-0378">Hydrolase</keyword>
<keyword evidence="1" id="KW-0540">Nuclease</keyword>
<protein>
    <submittedName>
        <fullName evidence="5">Thermonuclease family protein</fullName>
    </submittedName>
</protein>
<accession>A0ABW5KFM6</accession>
<feature type="domain" description="TNase-like" evidence="4">
    <location>
        <begin position="1"/>
        <end position="128"/>
    </location>
</feature>
<evidence type="ECO:0000313" key="6">
    <source>
        <dbReference type="Proteomes" id="UP001597545"/>
    </source>
</evidence>
<dbReference type="PANTHER" id="PTHR12302:SF3">
    <property type="entry name" value="SERINE_THREONINE-PROTEIN KINASE 31"/>
    <property type="match status" value="1"/>
</dbReference>
<proteinExistence type="predicted"/>
<dbReference type="Proteomes" id="UP001597545">
    <property type="component" value="Unassembled WGS sequence"/>
</dbReference>
<dbReference type="InterPro" id="IPR035437">
    <property type="entry name" value="SNase_OB-fold_sf"/>
</dbReference>
<dbReference type="PANTHER" id="PTHR12302">
    <property type="entry name" value="EBNA2 BINDING PROTEIN P100"/>
    <property type="match status" value="1"/>
</dbReference>
<keyword evidence="6" id="KW-1185">Reference proteome</keyword>
<evidence type="ECO:0000256" key="2">
    <source>
        <dbReference type="ARBA" id="ARBA00022759"/>
    </source>
</evidence>
<dbReference type="EMBL" id="JBHULR010000003">
    <property type="protein sequence ID" value="MFD2547799.1"/>
    <property type="molecule type" value="Genomic_DNA"/>
</dbReference>
<dbReference type="InterPro" id="IPR016071">
    <property type="entry name" value="Staphylococal_nuclease_OB-fold"/>
</dbReference>
<dbReference type="SUPFAM" id="SSF50199">
    <property type="entry name" value="Staphylococcal nuclease"/>
    <property type="match status" value="1"/>
</dbReference>
<keyword evidence="2" id="KW-0255">Endonuclease</keyword>
<dbReference type="Pfam" id="PF00565">
    <property type="entry name" value="SNase"/>
    <property type="match status" value="1"/>
</dbReference>
<sequence length="128" mass="14558">MKRIVDGDTFVVENGSKKGLKIRLIGVDAPETRATGRRRIGYCGAEAKAYLFNLINGHTVELTYDTVKKDRYGRTLAYVYKDGLFVNADLVKRGYACALTVPPNVKYAKLFVELERQARKNKRGLWRK</sequence>
<dbReference type="SMART" id="SM00318">
    <property type="entry name" value="SNc"/>
    <property type="match status" value="1"/>
</dbReference>
<reference evidence="6" key="1">
    <citation type="journal article" date="2019" name="Int. J. Syst. Evol. Microbiol.">
        <title>The Global Catalogue of Microorganisms (GCM) 10K type strain sequencing project: providing services to taxonomists for standard genome sequencing and annotation.</title>
        <authorList>
            <consortium name="The Broad Institute Genomics Platform"/>
            <consortium name="The Broad Institute Genome Sequencing Center for Infectious Disease"/>
            <person name="Wu L."/>
            <person name="Ma J."/>
        </authorList>
    </citation>
    <scope>NUCLEOTIDE SEQUENCE [LARGE SCALE GENOMIC DNA]</scope>
    <source>
        <strain evidence="6">KCTC 42662</strain>
    </source>
</reference>
<dbReference type="Gene3D" id="2.40.50.90">
    <property type="match status" value="1"/>
</dbReference>
<name>A0ABW5KFM6_9SPHI</name>
<evidence type="ECO:0000259" key="4">
    <source>
        <dbReference type="PROSITE" id="PS50830"/>
    </source>
</evidence>
<organism evidence="5 6">
    <name type="scientific">Sphingobacterium suaedae</name>
    <dbReference type="NCBI Taxonomy" id="1686402"/>
    <lineage>
        <taxon>Bacteria</taxon>
        <taxon>Pseudomonadati</taxon>
        <taxon>Bacteroidota</taxon>
        <taxon>Sphingobacteriia</taxon>
        <taxon>Sphingobacteriales</taxon>
        <taxon>Sphingobacteriaceae</taxon>
        <taxon>Sphingobacterium</taxon>
    </lineage>
</organism>
<comment type="caution">
    <text evidence="5">The sequence shown here is derived from an EMBL/GenBank/DDBJ whole genome shotgun (WGS) entry which is preliminary data.</text>
</comment>
<evidence type="ECO:0000256" key="3">
    <source>
        <dbReference type="ARBA" id="ARBA00022801"/>
    </source>
</evidence>
<evidence type="ECO:0000313" key="5">
    <source>
        <dbReference type="EMBL" id="MFD2547799.1"/>
    </source>
</evidence>
<gene>
    <name evidence="5" type="ORF">ACFSR5_09100</name>
</gene>
<evidence type="ECO:0000256" key="1">
    <source>
        <dbReference type="ARBA" id="ARBA00022722"/>
    </source>
</evidence>
<dbReference type="PROSITE" id="PS01284">
    <property type="entry name" value="TNASE_2"/>
    <property type="match status" value="1"/>
</dbReference>
<dbReference type="PROSITE" id="PS50830">
    <property type="entry name" value="TNASE_3"/>
    <property type="match status" value="1"/>
</dbReference>
<dbReference type="InterPro" id="IPR002071">
    <property type="entry name" value="Thermonucl_AS"/>
</dbReference>
<dbReference type="RefSeq" id="WP_380902899.1">
    <property type="nucleotide sequence ID" value="NZ_JBHUEG010000007.1"/>
</dbReference>